<evidence type="ECO:0000256" key="8">
    <source>
        <dbReference type="ARBA" id="ARBA00022777"/>
    </source>
</evidence>
<reference evidence="16 17" key="1">
    <citation type="submission" date="2016-10" db="EMBL/GenBank/DDBJ databases">
        <authorList>
            <person name="de Groot N.N."/>
        </authorList>
    </citation>
    <scope>NUCLEOTIDE SEQUENCE [LARGE SCALE GENOMIC DNA]</scope>
    <source>
        <strain evidence="16 17">CGMCC 1.10228</strain>
    </source>
</reference>
<dbReference type="EMBL" id="FNDD01000028">
    <property type="protein sequence ID" value="SDH77309.1"/>
    <property type="molecule type" value="Genomic_DNA"/>
</dbReference>
<dbReference type="InterPro" id="IPR002891">
    <property type="entry name" value="APS"/>
</dbReference>
<keyword evidence="13" id="KW-0597">Phosphoprotein</keyword>
<sequence length="224" mass="24736">MTSPYIKKDNDSVSDDVVWHNTTVTHQDRLKLKQQKPVVLWFTGLSGSGKSTVANAVESKLLSLGKHSYLLDGDNVRHGLNKDLGFSDVDRVENIRRIGEVAKLFVDSGAIVLTAFISPFISDRAQARELMAEGQFLEVFVDTPLEVCEQRDPKGLYKKARAGEIKNFTGIDSAYEAPVKPEIHLETAGKSIEQCAEQVVSELASMGYLNLDDSLSREDADHAL</sequence>
<evidence type="ECO:0000256" key="12">
    <source>
        <dbReference type="ARBA" id="ARBA00031464"/>
    </source>
</evidence>
<evidence type="ECO:0000259" key="15">
    <source>
        <dbReference type="Pfam" id="PF01583"/>
    </source>
</evidence>
<dbReference type="AlphaFoldDB" id="A0A1G8F5P1"/>
<dbReference type="STRING" id="861298.SAMN04488136_12867"/>
<keyword evidence="6 13" id="KW-0808">Transferase</keyword>
<accession>A0A1G8F5P1</accession>
<proteinExistence type="inferred from homology"/>
<dbReference type="HAMAP" id="MF_00065">
    <property type="entry name" value="Adenylyl_sulf_kinase"/>
    <property type="match status" value="1"/>
</dbReference>
<evidence type="ECO:0000256" key="5">
    <source>
        <dbReference type="ARBA" id="ARBA00012121"/>
    </source>
</evidence>
<comment type="function">
    <text evidence="2 13 14">Catalyzes the synthesis of activated sulfate.</text>
</comment>
<keyword evidence="7 13" id="KW-0547">Nucleotide-binding</keyword>
<dbReference type="InterPro" id="IPR059117">
    <property type="entry name" value="APS_kinase_dom"/>
</dbReference>
<evidence type="ECO:0000256" key="6">
    <source>
        <dbReference type="ARBA" id="ARBA00022679"/>
    </source>
</evidence>
<dbReference type="GO" id="GO:0004020">
    <property type="term" value="F:adenylylsulfate kinase activity"/>
    <property type="evidence" value="ECO:0007669"/>
    <property type="project" value="UniProtKB-UniRule"/>
</dbReference>
<dbReference type="NCBIfam" id="TIGR00455">
    <property type="entry name" value="apsK"/>
    <property type="match status" value="1"/>
</dbReference>
<keyword evidence="8 13" id="KW-0418">Kinase</keyword>
<dbReference type="FunFam" id="3.40.50.300:FF:000212">
    <property type="entry name" value="Adenylyl-sulfate kinase"/>
    <property type="match status" value="1"/>
</dbReference>
<evidence type="ECO:0000256" key="2">
    <source>
        <dbReference type="ARBA" id="ARBA00002632"/>
    </source>
</evidence>
<feature type="domain" description="APS kinase" evidence="15">
    <location>
        <begin position="37"/>
        <end position="185"/>
    </location>
</feature>
<dbReference type="PANTHER" id="PTHR11055">
    <property type="entry name" value="BIFUNCTIONAL 3'-PHOSPHOADENOSINE 5'-PHOSPHOSULFATE SYNTHASE"/>
    <property type="match status" value="1"/>
</dbReference>
<dbReference type="GO" id="GO:0005524">
    <property type="term" value="F:ATP binding"/>
    <property type="evidence" value="ECO:0007669"/>
    <property type="project" value="UniProtKB-UniRule"/>
</dbReference>
<dbReference type="Proteomes" id="UP000198854">
    <property type="component" value="Unassembled WGS sequence"/>
</dbReference>
<dbReference type="GO" id="GO:0000103">
    <property type="term" value="P:sulfate assimilation"/>
    <property type="evidence" value="ECO:0007669"/>
    <property type="project" value="UniProtKB-UniRule"/>
</dbReference>
<dbReference type="EC" id="2.7.1.25" evidence="5 13"/>
<dbReference type="InterPro" id="IPR027417">
    <property type="entry name" value="P-loop_NTPase"/>
</dbReference>
<dbReference type="RefSeq" id="WP_093277878.1">
    <property type="nucleotide sequence ID" value="NZ_FNDD01000028.1"/>
</dbReference>
<dbReference type="NCBIfam" id="NF003013">
    <property type="entry name" value="PRK03846.1"/>
    <property type="match status" value="1"/>
</dbReference>
<dbReference type="OrthoDB" id="9804504at2"/>
<dbReference type="UniPathway" id="UPA00140">
    <property type="reaction ID" value="UER00205"/>
</dbReference>
<comment type="similarity">
    <text evidence="4 13 14">Belongs to the APS kinase family.</text>
</comment>
<evidence type="ECO:0000256" key="13">
    <source>
        <dbReference type="HAMAP-Rule" id="MF_00065"/>
    </source>
</evidence>
<dbReference type="PANTHER" id="PTHR11055:SF1">
    <property type="entry name" value="PAPS SYNTHETASE, ISOFORM D"/>
    <property type="match status" value="1"/>
</dbReference>
<feature type="active site" description="Phosphoserine intermediate" evidence="13">
    <location>
        <position position="118"/>
    </location>
</feature>
<protein>
    <recommendedName>
        <fullName evidence="5 13">Adenylyl-sulfate kinase</fullName>
        <ecNumber evidence="5 13">2.7.1.25</ecNumber>
    </recommendedName>
    <alternativeName>
        <fullName evidence="11 13">APS kinase</fullName>
    </alternativeName>
    <alternativeName>
        <fullName evidence="12 13">ATP adenosine-5'-phosphosulfate 3'-phosphotransferase</fullName>
    </alternativeName>
    <alternativeName>
        <fullName evidence="10 13">Adenosine-5'-phosphosulfate kinase</fullName>
    </alternativeName>
</protein>
<evidence type="ECO:0000256" key="11">
    <source>
        <dbReference type="ARBA" id="ARBA00031393"/>
    </source>
</evidence>
<evidence type="ECO:0000313" key="16">
    <source>
        <dbReference type="EMBL" id="SDH77309.1"/>
    </source>
</evidence>
<name>A0A1G8F5P1_9VIBR</name>
<evidence type="ECO:0000256" key="4">
    <source>
        <dbReference type="ARBA" id="ARBA00007008"/>
    </source>
</evidence>
<evidence type="ECO:0000256" key="14">
    <source>
        <dbReference type="RuleBase" id="RU004347"/>
    </source>
</evidence>
<gene>
    <name evidence="13" type="primary">cysC</name>
    <name evidence="16" type="ORF">SAMN04488136_12867</name>
</gene>
<dbReference type="SUPFAM" id="SSF52540">
    <property type="entry name" value="P-loop containing nucleoside triphosphate hydrolases"/>
    <property type="match status" value="1"/>
</dbReference>
<evidence type="ECO:0000256" key="1">
    <source>
        <dbReference type="ARBA" id="ARBA00001823"/>
    </source>
</evidence>
<comment type="catalytic activity">
    <reaction evidence="1 13 14">
        <text>adenosine 5'-phosphosulfate + ATP = 3'-phosphoadenylyl sulfate + ADP + H(+)</text>
        <dbReference type="Rhea" id="RHEA:24152"/>
        <dbReference type="ChEBI" id="CHEBI:15378"/>
        <dbReference type="ChEBI" id="CHEBI:30616"/>
        <dbReference type="ChEBI" id="CHEBI:58243"/>
        <dbReference type="ChEBI" id="CHEBI:58339"/>
        <dbReference type="ChEBI" id="CHEBI:456216"/>
        <dbReference type="EC" id="2.7.1.25"/>
    </reaction>
</comment>
<evidence type="ECO:0000313" key="17">
    <source>
        <dbReference type="Proteomes" id="UP000198854"/>
    </source>
</evidence>
<evidence type="ECO:0000256" key="7">
    <source>
        <dbReference type="ARBA" id="ARBA00022741"/>
    </source>
</evidence>
<feature type="binding site" evidence="13">
    <location>
        <begin position="44"/>
        <end position="51"/>
    </location>
    <ligand>
        <name>ATP</name>
        <dbReference type="ChEBI" id="CHEBI:30616"/>
    </ligand>
</feature>
<dbReference type="GO" id="GO:0070814">
    <property type="term" value="P:hydrogen sulfide biosynthetic process"/>
    <property type="evidence" value="ECO:0007669"/>
    <property type="project" value="UniProtKB-UniRule"/>
</dbReference>
<evidence type="ECO:0000256" key="3">
    <source>
        <dbReference type="ARBA" id="ARBA00004806"/>
    </source>
</evidence>
<organism evidence="16 17">
    <name type="scientific">Vibrio xiamenensis</name>
    <dbReference type="NCBI Taxonomy" id="861298"/>
    <lineage>
        <taxon>Bacteria</taxon>
        <taxon>Pseudomonadati</taxon>
        <taxon>Pseudomonadota</taxon>
        <taxon>Gammaproteobacteria</taxon>
        <taxon>Vibrionales</taxon>
        <taxon>Vibrionaceae</taxon>
        <taxon>Vibrio</taxon>
    </lineage>
</organism>
<dbReference type="Gene3D" id="3.40.50.300">
    <property type="entry name" value="P-loop containing nucleotide triphosphate hydrolases"/>
    <property type="match status" value="1"/>
</dbReference>
<dbReference type="Pfam" id="PF01583">
    <property type="entry name" value="APS_kinase"/>
    <property type="match status" value="1"/>
</dbReference>
<evidence type="ECO:0000256" key="10">
    <source>
        <dbReference type="ARBA" id="ARBA00029724"/>
    </source>
</evidence>
<keyword evidence="17" id="KW-1185">Reference proteome</keyword>
<comment type="pathway">
    <text evidence="3 13 14">Sulfur metabolism; hydrogen sulfide biosynthesis; sulfite from sulfate: step 2/3.</text>
</comment>
<dbReference type="CDD" id="cd02027">
    <property type="entry name" value="APSK"/>
    <property type="match status" value="1"/>
</dbReference>
<evidence type="ECO:0000256" key="9">
    <source>
        <dbReference type="ARBA" id="ARBA00022840"/>
    </source>
</evidence>
<keyword evidence="9 13" id="KW-0067">ATP-binding</keyword>